<evidence type="ECO:0000313" key="2">
    <source>
        <dbReference type="EMBL" id="QJY47021.1"/>
    </source>
</evidence>
<evidence type="ECO:0000313" key="3">
    <source>
        <dbReference type="Proteomes" id="UP000505377"/>
    </source>
</evidence>
<dbReference type="InterPro" id="IPR036188">
    <property type="entry name" value="FAD/NAD-bd_sf"/>
</dbReference>
<proteinExistence type="predicted"/>
<dbReference type="SUPFAM" id="SSF51905">
    <property type="entry name" value="FAD/NAD(P)-binding domain"/>
    <property type="match status" value="1"/>
</dbReference>
<sequence>MADRETARVIVVGGGISGLAATHRLVRAGVSVTLLEASDQLGGLGTFFEREGRTVERFYHCVMPSDEHLLPLLDELGLADTVDWAPTRMGMVVEGERYPFNTAFDLLRFTPLTLVQRVRFGVVSLLLRFLGRGRDLDNLRTEDWLRRLYGDVIWERLFSPMFGSKFGAAFGDVPALYLWQRLGREKNVAVRGYPSGGYESIIDALRAAIEAGGGTVRTGVPVAELSAAADGVAVTLASGERLTADWAISTLPLPTLRAVADEALAPALPTVQLAYQGVVNALFFLRRGLDGHYWAPVLHSGTDFDGVIEMSALNGTHDGLHLAYAMHYCDRTSELYRTDPEEIARRWTAQLLATYPDLLTAEDVVDVRVFTAPFVEPVYPLGYAAAKPSAEVPGTRLLLATTAQIYPDVTSWNSSTGLSNRVVDGLLERLGAEAPARV</sequence>
<dbReference type="KEGG" id="pbro:HOP40_15345"/>
<gene>
    <name evidence="2" type="ORF">HOP40_15345</name>
</gene>
<dbReference type="GO" id="GO:0016491">
    <property type="term" value="F:oxidoreductase activity"/>
    <property type="evidence" value="ECO:0007669"/>
    <property type="project" value="InterPro"/>
</dbReference>
<keyword evidence="3" id="KW-1185">Reference proteome</keyword>
<dbReference type="PRINTS" id="PR00419">
    <property type="entry name" value="ADXRDTASE"/>
</dbReference>
<dbReference type="InterPro" id="IPR050464">
    <property type="entry name" value="Zeta_carotene_desat/Oxidored"/>
</dbReference>
<dbReference type="NCBIfam" id="NF005560">
    <property type="entry name" value="PRK07233.1"/>
    <property type="match status" value="1"/>
</dbReference>
<dbReference type="RefSeq" id="WP_172159136.1">
    <property type="nucleotide sequence ID" value="NZ_CP053564.1"/>
</dbReference>
<dbReference type="EMBL" id="CP053564">
    <property type="protein sequence ID" value="QJY47021.1"/>
    <property type="molecule type" value="Genomic_DNA"/>
</dbReference>
<protein>
    <submittedName>
        <fullName evidence="2">NAD(P)-binding protein</fullName>
    </submittedName>
</protein>
<feature type="domain" description="Amine oxidase" evidence="1">
    <location>
        <begin position="16"/>
        <end position="403"/>
    </location>
</feature>
<accession>A0A6M6JL42</accession>
<name>A0A6M6JL42_9PSEU</name>
<reference evidence="2 3" key="1">
    <citation type="submission" date="2020-05" db="EMBL/GenBank/DDBJ databases">
        <authorList>
            <person name="Mo P."/>
        </authorList>
    </citation>
    <scope>NUCLEOTIDE SEQUENCE [LARGE SCALE GENOMIC DNA]</scope>
    <source>
        <strain evidence="2 3">Gen01</strain>
    </source>
</reference>
<dbReference type="Pfam" id="PF01593">
    <property type="entry name" value="Amino_oxidase"/>
    <property type="match status" value="1"/>
</dbReference>
<dbReference type="Proteomes" id="UP000505377">
    <property type="component" value="Chromosome"/>
</dbReference>
<dbReference type="Gene3D" id="3.50.50.60">
    <property type="entry name" value="FAD/NAD(P)-binding domain"/>
    <property type="match status" value="1"/>
</dbReference>
<dbReference type="PANTHER" id="PTHR42923">
    <property type="entry name" value="PROTOPORPHYRINOGEN OXIDASE"/>
    <property type="match status" value="1"/>
</dbReference>
<dbReference type="InterPro" id="IPR002937">
    <property type="entry name" value="Amino_oxidase"/>
</dbReference>
<dbReference type="AlphaFoldDB" id="A0A6M6JL42"/>
<evidence type="ECO:0000259" key="1">
    <source>
        <dbReference type="Pfam" id="PF01593"/>
    </source>
</evidence>
<organism evidence="2 3">
    <name type="scientific">Pseudonocardia broussonetiae</name>
    <dbReference type="NCBI Taxonomy" id="2736640"/>
    <lineage>
        <taxon>Bacteria</taxon>
        <taxon>Bacillati</taxon>
        <taxon>Actinomycetota</taxon>
        <taxon>Actinomycetes</taxon>
        <taxon>Pseudonocardiales</taxon>
        <taxon>Pseudonocardiaceae</taxon>
        <taxon>Pseudonocardia</taxon>
    </lineage>
</organism>